<keyword evidence="2" id="KW-1185">Reference proteome</keyword>
<comment type="caution">
    <text evidence="1">The sequence shown here is derived from an EMBL/GenBank/DDBJ whole genome shotgun (WGS) entry which is preliminary data.</text>
</comment>
<accession>A0A9N9G7W6</accession>
<dbReference type="AlphaFoldDB" id="A0A9N9G7W6"/>
<proteinExistence type="predicted"/>
<name>A0A9N9G7W6_9GLOM</name>
<evidence type="ECO:0000313" key="1">
    <source>
        <dbReference type="EMBL" id="CAG8583562.1"/>
    </source>
</evidence>
<sequence length="48" mass="5009">MDLSGLILANRGPSDNNDGASALRVGLIPQQCGLFYFETIIVDAGNNG</sequence>
<dbReference type="OrthoDB" id="10380063at2759"/>
<gene>
    <name evidence="1" type="ORF">CPELLU_LOCUS6206</name>
</gene>
<dbReference type="Proteomes" id="UP000789759">
    <property type="component" value="Unassembled WGS sequence"/>
</dbReference>
<organism evidence="1 2">
    <name type="scientific">Cetraspora pellucida</name>
    <dbReference type="NCBI Taxonomy" id="1433469"/>
    <lineage>
        <taxon>Eukaryota</taxon>
        <taxon>Fungi</taxon>
        <taxon>Fungi incertae sedis</taxon>
        <taxon>Mucoromycota</taxon>
        <taxon>Glomeromycotina</taxon>
        <taxon>Glomeromycetes</taxon>
        <taxon>Diversisporales</taxon>
        <taxon>Gigasporaceae</taxon>
        <taxon>Cetraspora</taxon>
    </lineage>
</organism>
<protein>
    <submittedName>
        <fullName evidence="1">2845_t:CDS:1</fullName>
    </submittedName>
</protein>
<evidence type="ECO:0000313" key="2">
    <source>
        <dbReference type="Proteomes" id="UP000789759"/>
    </source>
</evidence>
<dbReference type="EMBL" id="CAJVQA010003793">
    <property type="protein sequence ID" value="CAG8583562.1"/>
    <property type="molecule type" value="Genomic_DNA"/>
</dbReference>
<reference evidence="1" key="1">
    <citation type="submission" date="2021-06" db="EMBL/GenBank/DDBJ databases">
        <authorList>
            <person name="Kallberg Y."/>
            <person name="Tangrot J."/>
            <person name="Rosling A."/>
        </authorList>
    </citation>
    <scope>NUCLEOTIDE SEQUENCE</scope>
    <source>
        <strain evidence="1">FL966</strain>
    </source>
</reference>